<proteinExistence type="predicted"/>
<feature type="region of interest" description="Disordered" evidence="1">
    <location>
        <begin position="149"/>
        <end position="298"/>
    </location>
</feature>
<keyword evidence="2" id="KW-1185">Reference proteome</keyword>
<feature type="compositionally biased region" description="Basic residues" evidence="1">
    <location>
        <begin position="149"/>
        <end position="159"/>
    </location>
</feature>
<evidence type="ECO:0000256" key="1">
    <source>
        <dbReference type="SAM" id="MobiDB-lite"/>
    </source>
</evidence>
<dbReference type="AlphaFoldDB" id="A0A8B7Q1I7"/>
<feature type="compositionally biased region" description="Basic and acidic residues" evidence="1">
    <location>
        <begin position="212"/>
        <end position="262"/>
    </location>
</feature>
<evidence type="ECO:0000313" key="2">
    <source>
        <dbReference type="Proteomes" id="UP000694851"/>
    </source>
</evidence>
<name>A0A8B7Q1I7_HIPAR</name>
<organism evidence="2 3">
    <name type="scientific">Hipposideros armiger</name>
    <name type="common">Great Himalayan leaf-nosed bat</name>
    <dbReference type="NCBI Taxonomy" id="186990"/>
    <lineage>
        <taxon>Eukaryota</taxon>
        <taxon>Metazoa</taxon>
        <taxon>Chordata</taxon>
        <taxon>Craniata</taxon>
        <taxon>Vertebrata</taxon>
        <taxon>Euteleostomi</taxon>
        <taxon>Mammalia</taxon>
        <taxon>Eutheria</taxon>
        <taxon>Laurasiatheria</taxon>
        <taxon>Chiroptera</taxon>
        <taxon>Yinpterochiroptera</taxon>
        <taxon>Rhinolophoidea</taxon>
        <taxon>Hipposideridae</taxon>
        <taxon>Hipposideros</taxon>
    </lineage>
</organism>
<sequence>MRMQPERVRQTKAFLPGGGLGLRSYSRVGAAPDERPRGVGSRAMAEAAQPSGESRGAEVQTQQPTEKSLRRPPRRSPRSVLKVSQVLLRAITAHKGLTLAALKKELGNAGYQVRRKRCRHSGEAPKSDIKGTLIRVSGSDADGYFKVWKIPRPKRKPGRPRLEAGVRSRRRSPAGPRGPRKPRVRRRATKKAREVRGRSARANATARRPRPRAKDPVRSRAKQEKRAKTMDEGRGRTTKEDRPTTREEKQPREEKHGPEKLVKRTIKKSTSVKTDPKATCTKTCTNSESPQNAATGNP</sequence>
<gene>
    <name evidence="3" type="primary">LOC109372511</name>
</gene>
<accession>A0A8B7Q1I7</accession>
<feature type="compositionally biased region" description="Polar residues" evidence="1">
    <location>
        <begin position="280"/>
        <end position="298"/>
    </location>
</feature>
<evidence type="ECO:0000313" key="3">
    <source>
        <dbReference type="RefSeq" id="XP_019481373.1"/>
    </source>
</evidence>
<dbReference type="OrthoDB" id="9451724at2759"/>
<dbReference type="GeneID" id="109372511"/>
<dbReference type="Proteomes" id="UP000694851">
    <property type="component" value="Unplaced"/>
</dbReference>
<feature type="region of interest" description="Disordered" evidence="1">
    <location>
        <begin position="1"/>
        <end position="80"/>
    </location>
</feature>
<dbReference type="KEGG" id="hai:109372511"/>
<reference evidence="3" key="1">
    <citation type="submission" date="2025-08" db="UniProtKB">
        <authorList>
            <consortium name="RefSeq"/>
        </authorList>
    </citation>
    <scope>IDENTIFICATION</scope>
    <source>
        <tissue evidence="3">Muscle</tissue>
    </source>
</reference>
<feature type="compositionally biased region" description="Basic residues" evidence="1">
    <location>
        <begin position="167"/>
        <end position="190"/>
    </location>
</feature>
<dbReference type="RefSeq" id="XP_019481373.1">
    <property type="nucleotide sequence ID" value="XM_019625828.1"/>
</dbReference>
<protein>
    <submittedName>
        <fullName evidence="3">Testis-specific H1 histone</fullName>
    </submittedName>
</protein>